<sequence length="410" mass="45579">MNPKNEAEWKAINQKEKDGQLTGGLGAGWTPDETLTSTDLLAKAPPTPTTPSLVRRFTLGSARIGRAPTLRNLAQIEANKSGKVIEVILETEPKEDDENYVGMDLSSMEGSSTTRSATFDTVTGSGWARRRTTLPTKTEVYHPQANWKPFSMRWPYLSALIAISVGCQKSLDSASVILKPDRKTRKENPHGDKTIHIDAVWSRFLSALLMVIAIFGSILLWQLEKRRSGLVADVKGIAGIAAMANKSHILNDFKDMDTATPDAIHDRLKKHRYTLRNSSLAPDSDNVLTREEADKYDQKKKTDSNPHPFGNVSGTDFAKPKPDKRSLLASLLSRDGEDDDDNKGLGEKMNNDEMVKRLGKIGKTYGLGWFAGRDGDMHCGVDQEELSSNYKHGENVKLTNQPWNSHWEDY</sequence>
<gene>
    <name evidence="3" type="ORF">M7I_0373</name>
</gene>
<keyword evidence="2" id="KW-0812">Transmembrane</keyword>
<feature type="transmembrane region" description="Helical" evidence="2">
    <location>
        <begin position="200"/>
        <end position="221"/>
    </location>
</feature>
<dbReference type="Proteomes" id="UP000005446">
    <property type="component" value="Unassembled WGS sequence"/>
</dbReference>
<comment type="caution">
    <text evidence="3">The sequence shown here is derived from an EMBL/GenBank/DDBJ whole genome shotgun (WGS) entry which is preliminary data.</text>
</comment>
<feature type="region of interest" description="Disordered" evidence="1">
    <location>
        <begin position="275"/>
        <end position="323"/>
    </location>
</feature>
<dbReference type="PANTHER" id="PTHR37544">
    <property type="entry name" value="SPRAY-RELATED"/>
    <property type="match status" value="1"/>
</dbReference>
<evidence type="ECO:0000313" key="3">
    <source>
        <dbReference type="EMBL" id="EHL03726.1"/>
    </source>
</evidence>
<keyword evidence="4" id="KW-1185">Reference proteome</keyword>
<dbReference type="HOGENOM" id="CLU_670944_0_0_1"/>
<evidence type="ECO:0000313" key="4">
    <source>
        <dbReference type="Proteomes" id="UP000005446"/>
    </source>
</evidence>
<feature type="compositionally biased region" description="Basic and acidic residues" evidence="1">
    <location>
        <begin position="288"/>
        <end position="304"/>
    </location>
</feature>
<evidence type="ECO:0000256" key="2">
    <source>
        <dbReference type="SAM" id="Phobius"/>
    </source>
</evidence>
<accession>H0ED72</accession>
<evidence type="ECO:0000256" key="1">
    <source>
        <dbReference type="SAM" id="MobiDB-lite"/>
    </source>
</evidence>
<reference evidence="3 4" key="1">
    <citation type="journal article" date="2012" name="Eukaryot. Cell">
        <title>Genome sequence of the fungus Glarea lozoyensis: the first genome sequence of a species from the Helotiaceae family.</title>
        <authorList>
            <person name="Youssar L."/>
            <person name="Gruening B.A."/>
            <person name="Erxleben A."/>
            <person name="Guenther S."/>
            <person name="Huettel W."/>
        </authorList>
    </citation>
    <scope>NUCLEOTIDE SEQUENCE [LARGE SCALE GENOMIC DNA]</scope>
    <source>
        <strain evidence="4">ATCC 74030 / MF5533</strain>
    </source>
</reference>
<dbReference type="InParanoid" id="H0ED72"/>
<keyword evidence="2" id="KW-1133">Transmembrane helix</keyword>
<keyword evidence="2" id="KW-0472">Membrane</keyword>
<protein>
    <submittedName>
        <fullName evidence="3">Uncharacterized protein</fullName>
    </submittedName>
</protein>
<dbReference type="EMBL" id="AGUE01000006">
    <property type="protein sequence ID" value="EHL03726.1"/>
    <property type="molecule type" value="Genomic_DNA"/>
</dbReference>
<organism evidence="3 4">
    <name type="scientific">Glarea lozoyensis (strain ATCC 74030 / MF5533)</name>
    <dbReference type="NCBI Taxonomy" id="1104152"/>
    <lineage>
        <taxon>Eukaryota</taxon>
        <taxon>Fungi</taxon>
        <taxon>Dikarya</taxon>
        <taxon>Ascomycota</taxon>
        <taxon>Pezizomycotina</taxon>
        <taxon>Leotiomycetes</taxon>
        <taxon>Helotiales</taxon>
        <taxon>Helotiaceae</taxon>
        <taxon>Glarea</taxon>
    </lineage>
</organism>
<dbReference type="AlphaFoldDB" id="H0ED72"/>
<dbReference type="PANTHER" id="PTHR37544:SF3">
    <property type="entry name" value="SPRAY"/>
    <property type="match status" value="1"/>
</dbReference>
<proteinExistence type="predicted"/>
<dbReference type="OrthoDB" id="3248909at2759"/>
<name>H0ED72_GLAL7</name>